<dbReference type="AlphaFoldDB" id="A0A8D5FQX6"/>
<dbReference type="InterPro" id="IPR010035">
    <property type="entry name" value="Thi_S"/>
</dbReference>
<accession>A0A8D5FQX6</accession>
<dbReference type="InterPro" id="IPR003749">
    <property type="entry name" value="ThiS/MoaD-like"/>
</dbReference>
<gene>
    <name evidence="1" type="ORF">DGMP_34670</name>
</gene>
<dbReference type="RefSeq" id="WP_228855094.1">
    <property type="nucleotide sequence ID" value="NZ_AP024086.1"/>
</dbReference>
<dbReference type="Pfam" id="PF02597">
    <property type="entry name" value="ThiS"/>
    <property type="match status" value="1"/>
</dbReference>
<dbReference type="EMBL" id="AP024086">
    <property type="protein sequence ID" value="BCL62774.1"/>
    <property type="molecule type" value="Genomic_DNA"/>
</dbReference>
<evidence type="ECO:0000313" key="2">
    <source>
        <dbReference type="Proteomes" id="UP000826725"/>
    </source>
</evidence>
<dbReference type="PANTHER" id="PTHR34472">
    <property type="entry name" value="SULFUR CARRIER PROTEIN THIS"/>
    <property type="match status" value="1"/>
</dbReference>
<evidence type="ECO:0008006" key="3">
    <source>
        <dbReference type="Google" id="ProtNLM"/>
    </source>
</evidence>
<dbReference type="NCBIfam" id="TIGR01683">
    <property type="entry name" value="thiS"/>
    <property type="match status" value="1"/>
</dbReference>
<name>A0A8D5FQX6_9BACT</name>
<organism evidence="1 2">
    <name type="scientific">Desulfomarina profundi</name>
    <dbReference type="NCBI Taxonomy" id="2772557"/>
    <lineage>
        <taxon>Bacteria</taxon>
        <taxon>Pseudomonadati</taxon>
        <taxon>Thermodesulfobacteriota</taxon>
        <taxon>Desulfobulbia</taxon>
        <taxon>Desulfobulbales</taxon>
        <taxon>Desulfobulbaceae</taxon>
        <taxon>Desulfomarina</taxon>
    </lineage>
</organism>
<sequence length="65" mass="7267">MEIFLNGKQVRTDSCSLADLSREQHVKTESLIIEINGTIVPEKEWKTHPVSTGDQIEFLHFVGGG</sequence>
<dbReference type="CDD" id="cd00565">
    <property type="entry name" value="Ubl_ThiS"/>
    <property type="match status" value="1"/>
</dbReference>
<dbReference type="PANTHER" id="PTHR34472:SF1">
    <property type="entry name" value="SULFUR CARRIER PROTEIN THIS"/>
    <property type="match status" value="1"/>
</dbReference>
<dbReference type="KEGG" id="dbk:DGMP_34670"/>
<proteinExistence type="predicted"/>
<dbReference type="Proteomes" id="UP000826725">
    <property type="component" value="Chromosome"/>
</dbReference>
<keyword evidence="2" id="KW-1185">Reference proteome</keyword>
<reference evidence="1" key="1">
    <citation type="submission" date="2020-09" db="EMBL/GenBank/DDBJ databases">
        <title>Desulfogranum mesoprofundum gen. nov., sp. nov., a novel mesophilic, sulfate-reducing chemolithoautotroph isolated from a deep-sea hydrothermal vent chimney in the Suiyo Seamount.</title>
        <authorList>
            <person name="Hashimoto Y."/>
            <person name="Nakagawa S."/>
        </authorList>
    </citation>
    <scope>NUCLEOTIDE SEQUENCE</scope>
    <source>
        <strain evidence="1">KT2</strain>
    </source>
</reference>
<protein>
    <recommendedName>
        <fullName evidence="3">Thiamine biosynthesis protein ThiS</fullName>
    </recommendedName>
</protein>
<evidence type="ECO:0000313" key="1">
    <source>
        <dbReference type="EMBL" id="BCL62774.1"/>
    </source>
</evidence>